<dbReference type="Proteomes" id="UP000031521">
    <property type="component" value="Chromosome"/>
</dbReference>
<keyword evidence="3" id="KW-1185">Reference proteome</keyword>
<evidence type="ECO:0008006" key="4">
    <source>
        <dbReference type="Google" id="ProtNLM"/>
    </source>
</evidence>
<proteinExistence type="predicted"/>
<name>A0A0B5DVV9_9RHOB</name>
<dbReference type="EMBL" id="CP004393">
    <property type="protein sequence ID" value="AJE47523.1"/>
    <property type="molecule type" value="Genomic_DNA"/>
</dbReference>
<dbReference type="InterPro" id="IPR032710">
    <property type="entry name" value="NTF2-like_dom_sf"/>
</dbReference>
<dbReference type="HOGENOM" id="CLU_147392_1_0_5"/>
<dbReference type="RefSeq" id="WP_244906132.1">
    <property type="nucleotide sequence ID" value="NZ_CP004393.1"/>
</dbReference>
<dbReference type="SUPFAM" id="SSF54427">
    <property type="entry name" value="NTF2-like"/>
    <property type="match status" value="1"/>
</dbReference>
<gene>
    <name evidence="2" type="ORF">P73_2808</name>
</gene>
<dbReference type="STRING" id="1208324.P73_2808"/>
<feature type="region of interest" description="Disordered" evidence="1">
    <location>
        <begin position="1"/>
        <end position="24"/>
    </location>
</feature>
<dbReference type="KEGG" id="cid:P73_2808"/>
<evidence type="ECO:0000313" key="3">
    <source>
        <dbReference type="Proteomes" id="UP000031521"/>
    </source>
</evidence>
<sequence length="137" mass="15357">MTLSVPRKTTLEHAANKIGKPSPTDQEILWDMEERFWTSDSDNARATTAENAIMIFPYPPGILQGEQIWHGLKRRTGWRSVAMTGRRATQCGDIVILSYHASAEKPDLPIYEALCASTYLNDAGGWLRTSHQQTLVV</sequence>
<protein>
    <recommendedName>
        <fullName evidence="4">DUF4440 domain-containing protein</fullName>
    </recommendedName>
</protein>
<reference evidence="2 3" key="1">
    <citation type="journal article" date="2014" name="Int. J. Syst. Evol. Microbiol.">
        <title>Celeribacter indicus sp. nov., a polycyclic aromatic hydrocarbon-degrading bacterium from deep-sea sediment and reclassification of Huaishuia halophila as Celeribacter halophilus comb. nov.</title>
        <authorList>
            <person name="Lai Q."/>
            <person name="Cao J."/>
            <person name="Yuan J."/>
            <person name="Li F."/>
            <person name="Shao Z."/>
        </authorList>
    </citation>
    <scope>NUCLEOTIDE SEQUENCE [LARGE SCALE GENOMIC DNA]</scope>
    <source>
        <strain evidence="2">P73</strain>
    </source>
</reference>
<dbReference type="AlphaFoldDB" id="A0A0B5DVV9"/>
<accession>A0A0B5DVV9</accession>
<evidence type="ECO:0000313" key="2">
    <source>
        <dbReference type="EMBL" id="AJE47523.1"/>
    </source>
</evidence>
<evidence type="ECO:0000256" key="1">
    <source>
        <dbReference type="SAM" id="MobiDB-lite"/>
    </source>
</evidence>
<organism evidence="2 3">
    <name type="scientific">Celeribacter indicus</name>
    <dbReference type="NCBI Taxonomy" id="1208324"/>
    <lineage>
        <taxon>Bacteria</taxon>
        <taxon>Pseudomonadati</taxon>
        <taxon>Pseudomonadota</taxon>
        <taxon>Alphaproteobacteria</taxon>
        <taxon>Rhodobacterales</taxon>
        <taxon>Roseobacteraceae</taxon>
        <taxon>Celeribacter</taxon>
    </lineage>
</organism>